<dbReference type="Pfam" id="PF10668">
    <property type="entry name" value="Phage_terminase"/>
    <property type="match status" value="1"/>
</dbReference>
<dbReference type="InterPro" id="IPR038713">
    <property type="entry name" value="Terminase_Gp1_N_sf"/>
</dbReference>
<keyword evidence="2" id="KW-0231">Viral genome packaging</keyword>
<protein>
    <submittedName>
        <fullName evidence="6">Phage terminase small subunit</fullName>
    </submittedName>
</protein>
<evidence type="ECO:0000259" key="5">
    <source>
        <dbReference type="Pfam" id="PF10668"/>
    </source>
</evidence>
<dbReference type="PANTHER" id="PTHR41328:SF2">
    <property type="entry name" value="TERMINASE SMALL SUBUNIT"/>
    <property type="match status" value="1"/>
</dbReference>
<dbReference type="PANTHER" id="PTHR41328">
    <property type="entry name" value="TERMINASE SMALL SUBUNIT-RELATED"/>
    <property type="match status" value="1"/>
</dbReference>
<dbReference type="RefSeq" id="WP_052812026.1">
    <property type="nucleotide sequence ID" value="NZ_BJOA01000242.1"/>
</dbReference>
<dbReference type="GO" id="GO:0051276">
    <property type="term" value="P:chromosome organization"/>
    <property type="evidence" value="ECO:0007669"/>
    <property type="project" value="InterPro"/>
</dbReference>
<feature type="compositionally biased region" description="Basic and acidic residues" evidence="4">
    <location>
        <begin position="58"/>
        <end position="72"/>
    </location>
</feature>
<dbReference type="InterPro" id="IPR005335">
    <property type="entry name" value="Terminase_ssu"/>
</dbReference>
<name>A0A1G8NU57_ANEMI</name>
<evidence type="ECO:0000256" key="1">
    <source>
        <dbReference type="ARBA" id="ARBA00022612"/>
    </source>
</evidence>
<sequence>MTRSTNPNRIKAQQIFLEHQGEITNRKIAEILNEKEKTISAWKSRDKWNAALQNDDCSTTKEKRSTTKKNEPLKTQTPPKKIDDGESYELTPKQHIFVQEYLIDLNATQAAIRAGYSPDTAHVQGPRLLGNVRVQQAVESAMQAREKRTGITADKVLEQIAKIAFVDLRDIVTWDEGKIVIRPSEEIDGTVLAEISETISESGTVRKRVKVNDRMRALDMLAKHTGLLDEHRRKLDEARNKRAAEKHALDMAKANVDQDTGDVEIVVSIEDDDNEG</sequence>
<organism evidence="6 7">
    <name type="scientific">Aneurinibacillus migulanus</name>
    <name type="common">Bacillus migulanus</name>
    <dbReference type="NCBI Taxonomy" id="47500"/>
    <lineage>
        <taxon>Bacteria</taxon>
        <taxon>Bacillati</taxon>
        <taxon>Bacillota</taxon>
        <taxon>Bacilli</taxon>
        <taxon>Bacillales</taxon>
        <taxon>Paenibacillaceae</taxon>
        <taxon>Aneurinibacillus group</taxon>
        <taxon>Aneurinibacillus</taxon>
    </lineage>
</organism>
<dbReference type="AlphaFoldDB" id="A0A1G8NU57"/>
<gene>
    <name evidence="6" type="ORF">SAMN04487909_108118</name>
</gene>
<evidence type="ECO:0000313" key="6">
    <source>
        <dbReference type="EMBL" id="SDI83727.1"/>
    </source>
</evidence>
<feature type="region of interest" description="Disordered" evidence="4">
    <location>
        <begin position="55"/>
        <end position="86"/>
    </location>
</feature>
<proteinExistence type="predicted"/>
<evidence type="ECO:0000256" key="3">
    <source>
        <dbReference type="SAM" id="Coils"/>
    </source>
</evidence>
<keyword evidence="1" id="KW-1188">Viral release from host cell</keyword>
<keyword evidence="3" id="KW-0175">Coiled coil</keyword>
<dbReference type="InterPro" id="IPR052404">
    <property type="entry name" value="SPP1-like_terminase"/>
</dbReference>
<dbReference type="OrthoDB" id="7358785at2"/>
<evidence type="ECO:0000313" key="7">
    <source>
        <dbReference type="Proteomes" id="UP000182836"/>
    </source>
</evidence>
<dbReference type="InterPro" id="IPR018925">
    <property type="entry name" value="XtmA-like_N"/>
</dbReference>
<dbReference type="Gene3D" id="1.10.10.1400">
    <property type="entry name" value="Terminase, small subunit, N-terminal DNA-binding domain, HTH motif"/>
    <property type="match status" value="1"/>
</dbReference>
<dbReference type="Pfam" id="PF03592">
    <property type="entry name" value="Terminase_2"/>
    <property type="match status" value="1"/>
</dbReference>
<dbReference type="GeneID" id="42309459"/>
<feature type="coiled-coil region" evidence="3">
    <location>
        <begin position="221"/>
        <end position="255"/>
    </location>
</feature>
<dbReference type="Proteomes" id="UP000182836">
    <property type="component" value="Unassembled WGS sequence"/>
</dbReference>
<dbReference type="EMBL" id="FNED01000008">
    <property type="protein sequence ID" value="SDI83727.1"/>
    <property type="molecule type" value="Genomic_DNA"/>
</dbReference>
<evidence type="ECO:0000256" key="2">
    <source>
        <dbReference type="ARBA" id="ARBA00023219"/>
    </source>
</evidence>
<evidence type="ECO:0000256" key="4">
    <source>
        <dbReference type="SAM" id="MobiDB-lite"/>
    </source>
</evidence>
<accession>A0A1G8NU57</accession>
<feature type="domain" description="PBSX phage terminase small subunit-like N-terminal" evidence="5">
    <location>
        <begin position="1"/>
        <end position="62"/>
    </location>
</feature>
<reference evidence="6 7" key="1">
    <citation type="submission" date="2016-10" db="EMBL/GenBank/DDBJ databases">
        <authorList>
            <person name="de Groot N.N."/>
        </authorList>
    </citation>
    <scope>NUCLEOTIDE SEQUENCE [LARGE SCALE GENOMIC DNA]</scope>
    <source>
        <strain evidence="6 7">DSM 2895</strain>
    </source>
</reference>